<evidence type="ECO:0000256" key="1">
    <source>
        <dbReference type="SAM" id="MobiDB-lite"/>
    </source>
</evidence>
<feature type="chain" id="PRO_5003854466" evidence="3">
    <location>
        <begin position="19"/>
        <end position="619"/>
    </location>
</feature>
<feature type="compositionally biased region" description="Polar residues" evidence="1">
    <location>
        <begin position="420"/>
        <end position="439"/>
    </location>
</feature>
<evidence type="ECO:0000313" key="4">
    <source>
        <dbReference type="EMBL" id="EKD17890.1"/>
    </source>
</evidence>
<feature type="compositionally biased region" description="Gly residues" evidence="1">
    <location>
        <begin position="576"/>
        <end position="591"/>
    </location>
</feature>
<evidence type="ECO:0000256" key="3">
    <source>
        <dbReference type="SAM" id="SignalP"/>
    </source>
</evidence>
<protein>
    <submittedName>
        <fullName evidence="4">LPXTG-domain-containing protein</fullName>
    </submittedName>
</protein>
<feature type="transmembrane region" description="Helical" evidence="2">
    <location>
        <begin position="251"/>
        <end position="273"/>
    </location>
</feature>
<gene>
    <name evidence="4" type="ORF">MBM_03662</name>
</gene>
<feature type="region of interest" description="Disordered" evidence="1">
    <location>
        <begin position="568"/>
        <end position="619"/>
    </location>
</feature>
<dbReference type="OrthoDB" id="5426678at2759"/>
<dbReference type="EMBL" id="JH921434">
    <property type="protein sequence ID" value="EKD17890.1"/>
    <property type="molecule type" value="Genomic_DNA"/>
</dbReference>
<keyword evidence="3" id="KW-0732">Signal</keyword>
<dbReference type="HOGENOM" id="CLU_441503_0_0_1"/>
<dbReference type="OMA" id="SACESYC"/>
<feature type="region of interest" description="Disordered" evidence="1">
    <location>
        <begin position="296"/>
        <end position="537"/>
    </location>
</feature>
<sequence>MAVSVLAIVVALLSPTSALQVTPDSACSSVCIDVPTSDISEPDVSNTSASEIVCRDDDYSTGQAGYTYSTCLNCLQNSSASKFDENDQAWYFCESKPTTTLSMLEFTDAIFQDNLRYALNSCIFGTTNATDPISTPCGTSSVCGRIQLALAHGMQTPSTTGQYSYCTAYDNSFLGSGLDICQECLRLNSESSYLANFLTALRAGCTQRPGKGLVVGLNSTLFTKYEVAITFPHNPSAAAREKRKGLSTESIVGMAVSCGVLLLILVAIAIICIRKRRNTRRLNRFQRPLHERFGAENITAPNRGAFSSTQNSPPLKEEVQMSRAPKVRNISLSRQLPQRAGEWQGIQPSWEINSPNPPSYSPPRRDGDSLPAHHAYIPPEYTPPSRNSTSPLYFPPPASPPQQSPQPLPASHPQRMSLPATESQQKDSLPVAPSTSLSRGPSIDSRIVPNRQEASMDTRRLSNTPPSLPGPLGPGLPRTSNNTALPDPPIMGSGNNSDPSSSTSSSITPSVPPLQRQQNPGTGTSSPSHSRHPSTAARIQIQNLGVRRGFVPSPVQTTAAAAASVTQCGEHAPQGARGGMGMYREGVGGTRAHGPETVEAVERPRPDSDASEELWPGRY</sequence>
<evidence type="ECO:0000313" key="5">
    <source>
        <dbReference type="Proteomes" id="UP000006753"/>
    </source>
</evidence>
<feature type="compositionally biased region" description="Low complexity" evidence="1">
    <location>
        <begin position="492"/>
        <end position="509"/>
    </location>
</feature>
<feature type="compositionally biased region" description="Pro residues" evidence="1">
    <location>
        <begin position="393"/>
        <end position="410"/>
    </location>
</feature>
<organism evidence="4 5">
    <name type="scientific">Marssonina brunnea f. sp. multigermtubi (strain MB_m1)</name>
    <name type="common">Marssonina leaf spot fungus</name>
    <dbReference type="NCBI Taxonomy" id="1072389"/>
    <lineage>
        <taxon>Eukaryota</taxon>
        <taxon>Fungi</taxon>
        <taxon>Dikarya</taxon>
        <taxon>Ascomycota</taxon>
        <taxon>Pezizomycotina</taxon>
        <taxon>Leotiomycetes</taxon>
        <taxon>Helotiales</taxon>
        <taxon>Drepanopezizaceae</taxon>
        <taxon>Drepanopeziza</taxon>
    </lineage>
</organism>
<proteinExistence type="predicted"/>
<dbReference type="KEGG" id="mbe:MBM_03662"/>
<dbReference type="InParanoid" id="K1WJM0"/>
<keyword evidence="2" id="KW-1133">Transmembrane helix</keyword>
<dbReference type="AlphaFoldDB" id="K1WJM0"/>
<feature type="signal peptide" evidence="3">
    <location>
        <begin position="1"/>
        <end position="18"/>
    </location>
</feature>
<feature type="compositionally biased region" description="Basic and acidic residues" evidence="1">
    <location>
        <begin position="593"/>
        <end position="608"/>
    </location>
</feature>
<keyword evidence="5" id="KW-1185">Reference proteome</keyword>
<reference evidence="4 5" key="1">
    <citation type="journal article" date="2012" name="BMC Genomics">
        <title>Sequencing the genome of Marssonina brunnea reveals fungus-poplar co-evolution.</title>
        <authorList>
            <person name="Zhu S."/>
            <person name="Cao Y.-Z."/>
            <person name="Jiang C."/>
            <person name="Tan B.-Y."/>
            <person name="Wang Z."/>
            <person name="Feng S."/>
            <person name="Zhang L."/>
            <person name="Su X.-H."/>
            <person name="Brejova B."/>
            <person name="Vinar T."/>
            <person name="Xu M."/>
            <person name="Wang M.-X."/>
            <person name="Zhang S.-G."/>
            <person name="Huang M.-R."/>
            <person name="Wu R."/>
            <person name="Zhou Y."/>
        </authorList>
    </citation>
    <scope>NUCLEOTIDE SEQUENCE [LARGE SCALE GENOMIC DNA]</scope>
    <source>
        <strain evidence="4 5">MB_m1</strain>
    </source>
</reference>
<keyword evidence="2" id="KW-0472">Membrane</keyword>
<evidence type="ECO:0000256" key="2">
    <source>
        <dbReference type="SAM" id="Phobius"/>
    </source>
</evidence>
<keyword evidence="2" id="KW-0812">Transmembrane</keyword>
<dbReference type="eggNOG" id="ENOG502SSVT">
    <property type="taxonomic scope" value="Eukaryota"/>
</dbReference>
<accession>K1WJM0</accession>
<name>K1WJM0_MARBU</name>
<dbReference type="Proteomes" id="UP000006753">
    <property type="component" value="Unassembled WGS sequence"/>
</dbReference>